<comment type="caution">
    <text evidence="1">The sequence shown here is derived from an EMBL/GenBank/DDBJ whole genome shotgun (WGS) entry which is preliminary data.</text>
</comment>
<accession>A0ABD3D5I3</accession>
<protein>
    <submittedName>
        <fullName evidence="1">Uncharacterized protein</fullName>
    </submittedName>
</protein>
<dbReference type="Proteomes" id="UP001632038">
    <property type="component" value="Unassembled WGS sequence"/>
</dbReference>
<keyword evidence="2" id="KW-1185">Reference proteome</keyword>
<dbReference type="EMBL" id="JAVIJP010000027">
    <property type="protein sequence ID" value="KAL3636251.1"/>
    <property type="molecule type" value="Genomic_DNA"/>
</dbReference>
<evidence type="ECO:0000313" key="1">
    <source>
        <dbReference type="EMBL" id="KAL3636251.1"/>
    </source>
</evidence>
<dbReference type="AlphaFoldDB" id="A0ABD3D5I3"/>
<organism evidence="1 2">
    <name type="scientific">Castilleja foliolosa</name>
    <dbReference type="NCBI Taxonomy" id="1961234"/>
    <lineage>
        <taxon>Eukaryota</taxon>
        <taxon>Viridiplantae</taxon>
        <taxon>Streptophyta</taxon>
        <taxon>Embryophyta</taxon>
        <taxon>Tracheophyta</taxon>
        <taxon>Spermatophyta</taxon>
        <taxon>Magnoliopsida</taxon>
        <taxon>eudicotyledons</taxon>
        <taxon>Gunneridae</taxon>
        <taxon>Pentapetalae</taxon>
        <taxon>asterids</taxon>
        <taxon>lamiids</taxon>
        <taxon>Lamiales</taxon>
        <taxon>Orobanchaceae</taxon>
        <taxon>Pedicularideae</taxon>
        <taxon>Castillejinae</taxon>
        <taxon>Castilleja</taxon>
    </lineage>
</organism>
<reference evidence="2" key="1">
    <citation type="journal article" date="2024" name="IScience">
        <title>Strigolactones Initiate the Formation of Haustorium-like Structures in Castilleja.</title>
        <authorList>
            <person name="Buerger M."/>
            <person name="Peterson D."/>
            <person name="Chory J."/>
        </authorList>
    </citation>
    <scope>NUCLEOTIDE SEQUENCE [LARGE SCALE GENOMIC DNA]</scope>
</reference>
<name>A0ABD3D5I3_9LAMI</name>
<proteinExistence type="predicted"/>
<evidence type="ECO:0000313" key="2">
    <source>
        <dbReference type="Proteomes" id="UP001632038"/>
    </source>
</evidence>
<sequence>MVLSNVNAAVRGGGHHNGCSPEMLRLRSVRIRDWITVSGVM</sequence>
<gene>
    <name evidence="1" type="ORF">CASFOL_020798</name>
</gene>